<gene>
    <name evidence="1" type="ORF">VNO77_15022</name>
</gene>
<evidence type="ECO:0000313" key="1">
    <source>
        <dbReference type="EMBL" id="KAK7344859.1"/>
    </source>
</evidence>
<reference evidence="1 2" key="1">
    <citation type="submission" date="2024-01" db="EMBL/GenBank/DDBJ databases">
        <title>The genomes of 5 underutilized Papilionoideae crops provide insights into root nodulation and disease resistanc.</title>
        <authorList>
            <person name="Jiang F."/>
        </authorList>
    </citation>
    <scope>NUCLEOTIDE SEQUENCE [LARGE SCALE GENOMIC DNA]</scope>
    <source>
        <strain evidence="1">LVBAO_FW01</strain>
        <tissue evidence="1">Leaves</tissue>
    </source>
</reference>
<organism evidence="1 2">
    <name type="scientific">Canavalia gladiata</name>
    <name type="common">Sword bean</name>
    <name type="synonym">Dolichos gladiatus</name>
    <dbReference type="NCBI Taxonomy" id="3824"/>
    <lineage>
        <taxon>Eukaryota</taxon>
        <taxon>Viridiplantae</taxon>
        <taxon>Streptophyta</taxon>
        <taxon>Embryophyta</taxon>
        <taxon>Tracheophyta</taxon>
        <taxon>Spermatophyta</taxon>
        <taxon>Magnoliopsida</taxon>
        <taxon>eudicotyledons</taxon>
        <taxon>Gunneridae</taxon>
        <taxon>Pentapetalae</taxon>
        <taxon>rosids</taxon>
        <taxon>fabids</taxon>
        <taxon>Fabales</taxon>
        <taxon>Fabaceae</taxon>
        <taxon>Papilionoideae</taxon>
        <taxon>50 kb inversion clade</taxon>
        <taxon>NPAAA clade</taxon>
        <taxon>indigoferoid/millettioid clade</taxon>
        <taxon>Phaseoleae</taxon>
        <taxon>Canavalia</taxon>
    </lineage>
</organism>
<proteinExistence type="predicted"/>
<dbReference type="EMBL" id="JAYMYQ010000003">
    <property type="protein sequence ID" value="KAK7344859.1"/>
    <property type="molecule type" value="Genomic_DNA"/>
</dbReference>
<dbReference type="AlphaFoldDB" id="A0AAN9M2B1"/>
<sequence length="130" mass="15301">MRRFSMILRGWTEELTVGTTLMYIVIGEQIEVSDELLRVQRHAKFVIGSRNVDGDKNRRKRKLHRKIMVEMEECPILFPRASFYPIWLSIIKLDNCFQLELRVGKALISERCNYSLLASLFSPIQVSWLL</sequence>
<comment type="caution">
    <text evidence="1">The sequence shown here is derived from an EMBL/GenBank/DDBJ whole genome shotgun (WGS) entry which is preliminary data.</text>
</comment>
<name>A0AAN9M2B1_CANGL</name>
<evidence type="ECO:0000313" key="2">
    <source>
        <dbReference type="Proteomes" id="UP001367508"/>
    </source>
</evidence>
<dbReference type="Proteomes" id="UP001367508">
    <property type="component" value="Unassembled WGS sequence"/>
</dbReference>
<accession>A0AAN9M2B1</accession>
<protein>
    <submittedName>
        <fullName evidence="1">Uncharacterized protein</fullName>
    </submittedName>
</protein>
<keyword evidence="2" id="KW-1185">Reference proteome</keyword>